<organism evidence="5 6">
    <name type="scientific">Novipirellula herctigrandis</name>
    <dbReference type="NCBI Taxonomy" id="2527986"/>
    <lineage>
        <taxon>Bacteria</taxon>
        <taxon>Pseudomonadati</taxon>
        <taxon>Planctomycetota</taxon>
        <taxon>Planctomycetia</taxon>
        <taxon>Pirellulales</taxon>
        <taxon>Pirellulaceae</taxon>
        <taxon>Novipirellula</taxon>
    </lineage>
</organism>
<keyword evidence="2" id="KW-0732">Signal</keyword>
<evidence type="ECO:0000256" key="1">
    <source>
        <dbReference type="SAM" id="MobiDB-lite"/>
    </source>
</evidence>
<evidence type="ECO:0000256" key="2">
    <source>
        <dbReference type="SAM" id="SignalP"/>
    </source>
</evidence>
<keyword evidence="6" id="KW-1185">Reference proteome</keyword>
<evidence type="ECO:0000313" key="6">
    <source>
        <dbReference type="Proteomes" id="UP000315010"/>
    </source>
</evidence>
<evidence type="ECO:0000259" key="4">
    <source>
        <dbReference type="Pfam" id="PF16347"/>
    </source>
</evidence>
<dbReference type="InterPro" id="IPR032506">
    <property type="entry name" value="SGSH_C"/>
</dbReference>
<dbReference type="Proteomes" id="UP000315010">
    <property type="component" value="Unassembled WGS sequence"/>
</dbReference>
<feature type="domain" description="Sulfatase N-terminal" evidence="3">
    <location>
        <begin position="34"/>
        <end position="300"/>
    </location>
</feature>
<dbReference type="Pfam" id="PF16347">
    <property type="entry name" value="SGSH_C"/>
    <property type="match status" value="1"/>
</dbReference>
<dbReference type="RefSeq" id="WP_146396511.1">
    <property type="nucleotide sequence ID" value="NZ_SJPJ01000001.1"/>
</dbReference>
<comment type="caution">
    <text evidence="5">The sequence shown here is derived from an EMBL/GenBank/DDBJ whole genome shotgun (WGS) entry which is preliminary data.</text>
</comment>
<dbReference type="GO" id="GO:0047753">
    <property type="term" value="F:choline-sulfatase activity"/>
    <property type="evidence" value="ECO:0007669"/>
    <property type="project" value="UniProtKB-EC"/>
</dbReference>
<dbReference type="EC" id="3.1.6.6" evidence="5"/>
<feature type="compositionally biased region" description="Basic residues" evidence="1">
    <location>
        <begin position="457"/>
        <end position="483"/>
    </location>
</feature>
<feature type="signal peptide" evidence="2">
    <location>
        <begin position="1"/>
        <end position="20"/>
    </location>
</feature>
<dbReference type="CDD" id="cd16027">
    <property type="entry name" value="SGSH"/>
    <property type="match status" value="1"/>
</dbReference>
<reference evidence="5 6" key="1">
    <citation type="submission" date="2019-02" db="EMBL/GenBank/DDBJ databases">
        <title>Deep-cultivation of Planctomycetes and their phenomic and genomic characterization uncovers novel biology.</title>
        <authorList>
            <person name="Wiegand S."/>
            <person name="Jogler M."/>
            <person name="Boedeker C."/>
            <person name="Pinto D."/>
            <person name="Vollmers J."/>
            <person name="Rivas-Marin E."/>
            <person name="Kohn T."/>
            <person name="Peeters S.H."/>
            <person name="Heuer A."/>
            <person name="Rast P."/>
            <person name="Oberbeckmann S."/>
            <person name="Bunk B."/>
            <person name="Jeske O."/>
            <person name="Meyerdierks A."/>
            <person name="Storesund J.E."/>
            <person name="Kallscheuer N."/>
            <person name="Luecker S."/>
            <person name="Lage O.M."/>
            <person name="Pohl T."/>
            <person name="Merkel B.J."/>
            <person name="Hornburger P."/>
            <person name="Mueller R.-W."/>
            <person name="Bruemmer F."/>
            <person name="Labrenz M."/>
            <person name="Spormann A.M."/>
            <person name="Op Den Camp H."/>
            <person name="Overmann J."/>
            <person name="Amann R."/>
            <person name="Jetten M.S.M."/>
            <person name="Mascher T."/>
            <person name="Medema M.H."/>
            <person name="Devos D.P."/>
            <person name="Kaster A.-K."/>
            <person name="Ovreas L."/>
            <person name="Rohde M."/>
            <person name="Galperin M.Y."/>
            <person name="Jogler C."/>
        </authorList>
    </citation>
    <scope>NUCLEOTIDE SEQUENCE [LARGE SCALE GENOMIC DNA]</scope>
    <source>
        <strain evidence="5 6">CA13</strain>
    </source>
</reference>
<evidence type="ECO:0000259" key="3">
    <source>
        <dbReference type="Pfam" id="PF00884"/>
    </source>
</evidence>
<dbReference type="AlphaFoldDB" id="A0A5C5Z0W3"/>
<dbReference type="InterPro" id="IPR052701">
    <property type="entry name" value="GAG_Ulvan_Degrading_Sulfatases"/>
</dbReference>
<dbReference type="Gene3D" id="3.40.720.10">
    <property type="entry name" value="Alkaline Phosphatase, subunit A"/>
    <property type="match status" value="1"/>
</dbReference>
<feature type="domain" description="N-sulphoglucosamine sulphohydrolase C-terminal" evidence="4">
    <location>
        <begin position="389"/>
        <end position="436"/>
    </location>
</feature>
<dbReference type="InterPro" id="IPR000917">
    <property type="entry name" value="Sulfatase_N"/>
</dbReference>
<accession>A0A5C5Z0W3</accession>
<keyword evidence="5" id="KW-0378">Hydrolase</keyword>
<proteinExistence type="predicted"/>
<evidence type="ECO:0000313" key="5">
    <source>
        <dbReference type="EMBL" id="TWT81022.1"/>
    </source>
</evidence>
<sequence precursor="true">MNFKRAIVGLLAVVSSSVSAFSFDETETATIEKPNLVFIIADDCTFRDMSVYGGQAHTPNIEKLASEGIKFERCFQAAPMCSPTRHNIYTGLYPVKSGAYPNHTHANPGVKSIVQYLKPLGYRVALSGKTHIGPREQFPFEYSSNQNNPDMNVIDTLFAESVENKKPFCLFACSNEPHSPWNKGDASVYPPESINLPPYIVDTPNVRQNFSRYLAEITYYDSQVGEIVAMLEKHGLANNTLLMVVSEQGNSFPFAKWTCYDNGLQSAMIVRWPGKVKPGTVTDAMVEYVDVTPTFIDAAGGEPIDGLDGKSFSAVLKGKTDRHKEFTYGIMTTRGIINGSDAYAIRSVRGQKYKLIKNLNHESKFTNAYTKSADFQSMVAKADAGDATARKLVNAYQQRPAIEFYDVQEDPLEMNNLADNPEFAQVIMGLSKKLDEWMIDQGDEGVATELRAFDHQRKGKNAKNKKTPSKQAQRKQKTKKLNQ</sequence>
<dbReference type="InterPro" id="IPR017850">
    <property type="entry name" value="Alkaline_phosphatase_core_sf"/>
</dbReference>
<dbReference type="PANTHER" id="PTHR43751:SF1">
    <property type="entry name" value="SULFATASE ATSG-RELATED"/>
    <property type="match status" value="1"/>
</dbReference>
<feature type="region of interest" description="Disordered" evidence="1">
    <location>
        <begin position="452"/>
        <end position="483"/>
    </location>
</feature>
<dbReference type="SUPFAM" id="SSF53649">
    <property type="entry name" value="Alkaline phosphatase-like"/>
    <property type="match status" value="1"/>
</dbReference>
<gene>
    <name evidence="5" type="primary">betC_16</name>
    <name evidence="5" type="ORF">CA13_24690</name>
</gene>
<dbReference type="PANTHER" id="PTHR43751">
    <property type="entry name" value="SULFATASE"/>
    <property type="match status" value="1"/>
</dbReference>
<name>A0A5C5Z0W3_9BACT</name>
<dbReference type="Pfam" id="PF00884">
    <property type="entry name" value="Sulfatase"/>
    <property type="match status" value="1"/>
</dbReference>
<protein>
    <submittedName>
        <fullName evidence="5">Choline-sulfatase</fullName>
        <ecNumber evidence="5">3.1.6.6</ecNumber>
    </submittedName>
</protein>
<dbReference type="EMBL" id="SJPJ01000001">
    <property type="protein sequence ID" value="TWT81022.1"/>
    <property type="molecule type" value="Genomic_DNA"/>
</dbReference>
<dbReference type="OrthoDB" id="9803751at2"/>
<feature type="chain" id="PRO_5022670491" evidence="2">
    <location>
        <begin position="21"/>
        <end position="483"/>
    </location>
</feature>